<dbReference type="GO" id="GO:0000981">
    <property type="term" value="F:DNA-binding transcription factor activity, RNA polymerase II-specific"/>
    <property type="evidence" value="ECO:0007669"/>
    <property type="project" value="TreeGrafter"/>
</dbReference>
<feature type="region of interest" description="Disordered" evidence="1">
    <location>
        <begin position="67"/>
        <end position="93"/>
    </location>
</feature>
<dbReference type="InterPro" id="IPR050560">
    <property type="entry name" value="MYB_TF"/>
</dbReference>
<dbReference type="EMBL" id="CP031034">
    <property type="protein sequence ID" value="QDZ17623.1"/>
    <property type="molecule type" value="Genomic_DNA"/>
</dbReference>
<dbReference type="GO" id="GO:0005634">
    <property type="term" value="C:nucleus"/>
    <property type="evidence" value="ECO:0007669"/>
    <property type="project" value="TreeGrafter"/>
</dbReference>
<feature type="region of interest" description="Disordered" evidence="1">
    <location>
        <begin position="261"/>
        <end position="282"/>
    </location>
</feature>
<gene>
    <name evidence="4" type="ORF">A3770_01p01410</name>
</gene>
<proteinExistence type="predicted"/>
<dbReference type="STRING" id="1764295.A0A5B8MBB5"/>
<dbReference type="Gene3D" id="1.10.10.60">
    <property type="entry name" value="Homeodomain-like"/>
    <property type="match status" value="2"/>
</dbReference>
<dbReference type="InterPro" id="IPR001005">
    <property type="entry name" value="SANT/Myb"/>
</dbReference>
<feature type="domain" description="Myb-like" evidence="2">
    <location>
        <begin position="194"/>
        <end position="243"/>
    </location>
</feature>
<dbReference type="Pfam" id="PF00249">
    <property type="entry name" value="Myb_DNA-binding"/>
    <property type="match status" value="1"/>
</dbReference>
<evidence type="ECO:0000259" key="3">
    <source>
        <dbReference type="PROSITE" id="PS51294"/>
    </source>
</evidence>
<reference evidence="4 5" key="1">
    <citation type="submission" date="2018-07" db="EMBL/GenBank/DDBJ databases">
        <title>The complete nuclear genome of the prasinophyte Chloropicon primus (CCMP1205).</title>
        <authorList>
            <person name="Pombert J.-F."/>
            <person name="Otis C."/>
            <person name="Turmel M."/>
            <person name="Lemieux C."/>
        </authorList>
    </citation>
    <scope>NUCLEOTIDE SEQUENCE [LARGE SCALE GENOMIC DNA]</scope>
    <source>
        <strain evidence="4 5">CCMP1205</strain>
    </source>
</reference>
<dbReference type="PANTHER" id="PTHR45614:SF218">
    <property type="entry name" value="TRANSCRIPTION FACTOR MYB119-RELATED"/>
    <property type="match status" value="1"/>
</dbReference>
<keyword evidence="5" id="KW-1185">Reference proteome</keyword>
<dbReference type="InterPro" id="IPR017930">
    <property type="entry name" value="Myb_dom"/>
</dbReference>
<dbReference type="CDD" id="cd00167">
    <property type="entry name" value="SANT"/>
    <property type="match status" value="1"/>
</dbReference>
<accession>A0A5B8MBB5</accession>
<dbReference type="OrthoDB" id="2143914at2759"/>
<feature type="domain" description="HTH myb-type" evidence="3">
    <location>
        <begin position="119"/>
        <end position="179"/>
    </location>
</feature>
<dbReference type="Proteomes" id="UP000316726">
    <property type="component" value="Chromosome 1"/>
</dbReference>
<evidence type="ECO:0000313" key="4">
    <source>
        <dbReference type="EMBL" id="QDZ17623.1"/>
    </source>
</evidence>
<protein>
    <submittedName>
        <fullName evidence="4">Uncharacterized protein</fullName>
    </submittedName>
</protein>
<dbReference type="PROSITE" id="PS51294">
    <property type="entry name" value="HTH_MYB"/>
    <property type="match status" value="1"/>
</dbReference>
<dbReference type="Pfam" id="PF13921">
    <property type="entry name" value="Myb_DNA-bind_6"/>
    <property type="match status" value="1"/>
</dbReference>
<dbReference type="AlphaFoldDB" id="A0A5B8MBB5"/>
<organism evidence="4 5">
    <name type="scientific">Chloropicon primus</name>
    <dbReference type="NCBI Taxonomy" id="1764295"/>
    <lineage>
        <taxon>Eukaryota</taxon>
        <taxon>Viridiplantae</taxon>
        <taxon>Chlorophyta</taxon>
        <taxon>Chloropicophyceae</taxon>
        <taxon>Chloropicales</taxon>
        <taxon>Chloropicaceae</taxon>
        <taxon>Chloropicon</taxon>
    </lineage>
</organism>
<dbReference type="SUPFAM" id="SSF46689">
    <property type="entry name" value="Homeodomain-like"/>
    <property type="match status" value="2"/>
</dbReference>
<evidence type="ECO:0000256" key="1">
    <source>
        <dbReference type="SAM" id="MobiDB-lite"/>
    </source>
</evidence>
<dbReference type="InterPro" id="IPR009057">
    <property type="entry name" value="Homeodomain-like_sf"/>
</dbReference>
<dbReference type="GO" id="GO:0000978">
    <property type="term" value="F:RNA polymerase II cis-regulatory region sequence-specific DNA binding"/>
    <property type="evidence" value="ECO:0007669"/>
    <property type="project" value="TreeGrafter"/>
</dbReference>
<name>A0A5B8MBB5_9CHLO</name>
<dbReference type="PANTHER" id="PTHR45614">
    <property type="entry name" value="MYB PROTEIN-RELATED"/>
    <property type="match status" value="1"/>
</dbReference>
<sequence>MATTGRTMASLYFMKQVETLLEDAGLLEHSARGVGTKASLPRHEDVIFSKVGQLRQMMHVKAGLVRASGRPAQRPPPAKRRKGVSFDLSEGSVGNLSSDTDVCMASMTTTTTTTGGGGGKRVRHKRWTEEEEDVLVEEHKKFGSYQRGMWKVIAKKFPGRTVESVRDHWHQAGKYKPKSKLVAYQKSLGQGSGSRWTDEEEETMVLAHKLAAVGGRRVVWADITKWFPRRKQKQITQRWKRALVSDPKSPLQIYRAELARKEGGDSGAASSDGTHVEESLCS</sequence>
<dbReference type="PROSITE" id="PS50090">
    <property type="entry name" value="MYB_LIKE"/>
    <property type="match status" value="2"/>
</dbReference>
<evidence type="ECO:0000259" key="2">
    <source>
        <dbReference type="PROSITE" id="PS50090"/>
    </source>
</evidence>
<evidence type="ECO:0000313" key="5">
    <source>
        <dbReference type="Proteomes" id="UP000316726"/>
    </source>
</evidence>
<feature type="domain" description="Myb-like" evidence="2">
    <location>
        <begin position="119"/>
        <end position="173"/>
    </location>
</feature>
<dbReference type="SMART" id="SM00717">
    <property type="entry name" value="SANT"/>
    <property type="match status" value="2"/>
</dbReference>